<evidence type="ECO:0000256" key="9">
    <source>
        <dbReference type="ARBA" id="ARBA00047407"/>
    </source>
</evidence>
<name>A0AA40P2S5_9PSED</name>
<keyword evidence="6 10" id="KW-0547">Nucleotide-binding</keyword>
<dbReference type="PANTHER" id="PTHR11895">
    <property type="entry name" value="TRANSAMIDASE"/>
    <property type="match status" value="1"/>
</dbReference>
<dbReference type="HAMAP" id="MF_00120">
    <property type="entry name" value="GatA"/>
    <property type="match status" value="1"/>
</dbReference>
<feature type="domain" description="Amidase" evidence="12">
    <location>
        <begin position="93"/>
        <end position="534"/>
    </location>
</feature>
<feature type="compositionally biased region" description="Basic and acidic residues" evidence="11">
    <location>
        <begin position="1"/>
        <end position="14"/>
    </location>
</feature>
<dbReference type="InterPro" id="IPR000120">
    <property type="entry name" value="Amidase"/>
</dbReference>
<dbReference type="PROSITE" id="PS00571">
    <property type="entry name" value="AMIDASES"/>
    <property type="match status" value="1"/>
</dbReference>
<dbReference type="EMBL" id="LJRO01000313">
    <property type="protein sequence ID" value="KPY96492.1"/>
    <property type="molecule type" value="Genomic_DNA"/>
</dbReference>
<evidence type="ECO:0000256" key="1">
    <source>
        <dbReference type="ARBA" id="ARBA00008069"/>
    </source>
</evidence>
<comment type="function">
    <text evidence="10">Allows the formation of correctly charged Gln-tRNA(Gln) through the transamidation of misacylated Glu-tRNA(Gln) in organisms which lack glutaminyl-tRNA synthetase. The reaction takes place in the presence of glutamine and ATP through an activated gamma-phospho-Glu-tRNA(Gln).</text>
</comment>
<feature type="active site" description="Charge relay system" evidence="10">
    <location>
        <position position="222"/>
    </location>
</feature>
<feature type="compositionally biased region" description="Basic residues" evidence="11">
    <location>
        <begin position="33"/>
        <end position="48"/>
    </location>
</feature>
<feature type="active site" description="Acyl-ester intermediate" evidence="10">
    <location>
        <position position="246"/>
    </location>
</feature>
<dbReference type="Pfam" id="PF01425">
    <property type="entry name" value="Amidase"/>
    <property type="match status" value="1"/>
</dbReference>
<evidence type="ECO:0000313" key="14">
    <source>
        <dbReference type="Proteomes" id="UP000050523"/>
    </source>
</evidence>
<dbReference type="EC" id="6.3.5.7" evidence="3 10"/>
<protein>
    <recommendedName>
        <fullName evidence="4 10">Glutamyl-tRNA(Gln) amidotransferase subunit A</fullName>
        <shortName evidence="10">Glu-ADT subunit A</shortName>
        <ecNumber evidence="3 10">6.3.5.7</ecNumber>
    </recommendedName>
</protein>
<dbReference type="GO" id="GO:0006412">
    <property type="term" value="P:translation"/>
    <property type="evidence" value="ECO:0007669"/>
    <property type="project" value="UniProtKB-UniRule"/>
</dbReference>
<dbReference type="GO" id="GO:0050567">
    <property type="term" value="F:glutaminyl-tRNA synthase (glutamine-hydrolyzing) activity"/>
    <property type="evidence" value="ECO:0007669"/>
    <property type="project" value="UniProtKB-UniRule"/>
</dbReference>
<evidence type="ECO:0000256" key="11">
    <source>
        <dbReference type="SAM" id="MobiDB-lite"/>
    </source>
</evidence>
<proteinExistence type="inferred from homology"/>
<evidence type="ECO:0000256" key="8">
    <source>
        <dbReference type="ARBA" id="ARBA00022917"/>
    </source>
</evidence>
<sequence length="554" mass="59596">MEQHSRSGRSDAGGRHHRHRTAGPSAGSNPAPARRRCHRAKSPRHLPSHRTCGPGRSVSGSESHRVRESACMHQMTLAEIARGLAEKKFSSEELTRVLLSRIAQLDPQLNSFITLTEDLAITQAQAADARRAAGENGALLGAPLAHKDLFCTQGIRTSCGSLMLDNFKAPYDATVVSRLASAGTVTLGKTNMDEFAMGSANESSHYGAVKNPWNLECVPGGSSGGSAAAVAARLLPAATGTDTGGSIRQPAALTNLTGLKPTYGRVSRWGMIAYASSLDQAGPMARTAEDCALLLQGMAGFDPQDSTSIDEPVPDYSASLNTSLKGLRIGVPKEYFSAGLDPRIAQLVHESVKELEKLGAIVKEVSLPNLQHAIPAYYVIAPAEASSNLSRFDGVRFGYRCEDPKDLTDLYKRSRAEGFGPEVQRRIMVGAYALSAGYYDAYYLQAQKIRRLIKNDFMSAFAEVDVILGPTTPNPAWKIGAKTHDPIAEYLEDFYTITANLAGLPGLSMPAGFVDGLPVGVQLLAPYFQEGRLLNVAHQYQQVTDWHTRAPEGF</sequence>
<evidence type="ECO:0000256" key="7">
    <source>
        <dbReference type="ARBA" id="ARBA00022840"/>
    </source>
</evidence>
<evidence type="ECO:0000256" key="5">
    <source>
        <dbReference type="ARBA" id="ARBA00022598"/>
    </source>
</evidence>
<dbReference type="AlphaFoldDB" id="A0AA40P2S5"/>
<dbReference type="InterPro" id="IPR023631">
    <property type="entry name" value="Amidase_dom"/>
</dbReference>
<feature type="active site" description="Charge relay system" evidence="10">
    <location>
        <position position="147"/>
    </location>
</feature>
<dbReference type="InterPro" id="IPR036928">
    <property type="entry name" value="AS_sf"/>
</dbReference>
<dbReference type="Gene3D" id="3.90.1300.10">
    <property type="entry name" value="Amidase signature (AS) domain"/>
    <property type="match status" value="1"/>
</dbReference>
<dbReference type="InterPro" id="IPR020556">
    <property type="entry name" value="Amidase_CS"/>
</dbReference>
<dbReference type="InterPro" id="IPR004412">
    <property type="entry name" value="GatA"/>
</dbReference>
<dbReference type="SUPFAM" id="SSF75304">
    <property type="entry name" value="Amidase signature (AS) enzymes"/>
    <property type="match status" value="1"/>
</dbReference>
<keyword evidence="8 10" id="KW-0648">Protein biosynthesis</keyword>
<keyword evidence="5 10" id="KW-0436">Ligase</keyword>
<comment type="caution">
    <text evidence="13">The sequence shown here is derived from an EMBL/GenBank/DDBJ whole genome shotgun (WGS) entry which is preliminary data.</text>
</comment>
<dbReference type="PANTHER" id="PTHR11895:SF151">
    <property type="entry name" value="GLUTAMYL-TRNA(GLN) AMIDOTRANSFERASE SUBUNIT A"/>
    <property type="match status" value="1"/>
</dbReference>
<evidence type="ECO:0000256" key="6">
    <source>
        <dbReference type="ARBA" id="ARBA00022741"/>
    </source>
</evidence>
<dbReference type="GO" id="GO:0030956">
    <property type="term" value="C:glutamyl-tRNA(Gln) amidotransferase complex"/>
    <property type="evidence" value="ECO:0007669"/>
    <property type="project" value="InterPro"/>
</dbReference>
<organism evidence="13 14">
    <name type="scientific">Pseudomonas tremae</name>
    <dbReference type="NCBI Taxonomy" id="200454"/>
    <lineage>
        <taxon>Bacteria</taxon>
        <taxon>Pseudomonadati</taxon>
        <taxon>Pseudomonadota</taxon>
        <taxon>Gammaproteobacteria</taxon>
        <taxon>Pseudomonadales</taxon>
        <taxon>Pseudomonadaceae</taxon>
        <taxon>Pseudomonas</taxon>
    </lineage>
</organism>
<evidence type="ECO:0000256" key="4">
    <source>
        <dbReference type="ARBA" id="ARBA00014428"/>
    </source>
</evidence>
<evidence type="ECO:0000259" key="12">
    <source>
        <dbReference type="Pfam" id="PF01425"/>
    </source>
</evidence>
<comment type="similarity">
    <text evidence="1 10">Belongs to the amidase family. GatA subfamily.</text>
</comment>
<comment type="subunit">
    <text evidence="2 10">Heterotrimer of A, B and C subunits.</text>
</comment>
<gene>
    <name evidence="10" type="primary">gatA</name>
    <name evidence="13" type="ORF">ALO43_04711</name>
</gene>
<dbReference type="Proteomes" id="UP000050523">
    <property type="component" value="Unassembled WGS sequence"/>
</dbReference>
<evidence type="ECO:0000313" key="13">
    <source>
        <dbReference type="EMBL" id="KPY96492.1"/>
    </source>
</evidence>
<evidence type="ECO:0000256" key="2">
    <source>
        <dbReference type="ARBA" id="ARBA00011123"/>
    </source>
</evidence>
<feature type="compositionally biased region" description="Low complexity" evidence="11">
    <location>
        <begin position="22"/>
        <end position="32"/>
    </location>
</feature>
<evidence type="ECO:0000256" key="10">
    <source>
        <dbReference type="HAMAP-Rule" id="MF_00120"/>
    </source>
</evidence>
<reference evidence="13 14" key="1">
    <citation type="submission" date="2015-09" db="EMBL/GenBank/DDBJ databases">
        <title>Genome announcement of multiple Pseudomonas syringae strains.</title>
        <authorList>
            <person name="Thakur S."/>
            <person name="Wang P.W."/>
            <person name="Gong Y."/>
            <person name="Weir B.S."/>
            <person name="Guttman D.S."/>
        </authorList>
    </citation>
    <scope>NUCLEOTIDE SEQUENCE [LARGE SCALE GENOMIC DNA]</scope>
    <source>
        <strain evidence="13 14">ICMP9151</strain>
    </source>
</reference>
<feature type="region of interest" description="Disordered" evidence="11">
    <location>
        <begin position="1"/>
        <end position="65"/>
    </location>
</feature>
<accession>A0AA40P2S5</accession>
<evidence type="ECO:0000256" key="3">
    <source>
        <dbReference type="ARBA" id="ARBA00012739"/>
    </source>
</evidence>
<keyword evidence="7 10" id="KW-0067">ATP-binding</keyword>
<dbReference type="NCBIfam" id="TIGR00132">
    <property type="entry name" value="gatA"/>
    <property type="match status" value="1"/>
</dbReference>
<comment type="catalytic activity">
    <reaction evidence="9 10">
        <text>L-glutamyl-tRNA(Gln) + L-glutamine + ATP + H2O = L-glutaminyl-tRNA(Gln) + L-glutamate + ADP + phosphate + H(+)</text>
        <dbReference type="Rhea" id="RHEA:17521"/>
        <dbReference type="Rhea" id="RHEA-COMP:9681"/>
        <dbReference type="Rhea" id="RHEA-COMP:9684"/>
        <dbReference type="ChEBI" id="CHEBI:15377"/>
        <dbReference type="ChEBI" id="CHEBI:15378"/>
        <dbReference type="ChEBI" id="CHEBI:29985"/>
        <dbReference type="ChEBI" id="CHEBI:30616"/>
        <dbReference type="ChEBI" id="CHEBI:43474"/>
        <dbReference type="ChEBI" id="CHEBI:58359"/>
        <dbReference type="ChEBI" id="CHEBI:78520"/>
        <dbReference type="ChEBI" id="CHEBI:78521"/>
        <dbReference type="ChEBI" id="CHEBI:456216"/>
        <dbReference type="EC" id="6.3.5.7"/>
    </reaction>
</comment>
<dbReference type="GO" id="GO:0005524">
    <property type="term" value="F:ATP binding"/>
    <property type="evidence" value="ECO:0007669"/>
    <property type="project" value="UniProtKB-KW"/>
</dbReference>